<evidence type="ECO:0000259" key="1">
    <source>
        <dbReference type="Pfam" id="PF00155"/>
    </source>
</evidence>
<protein>
    <submittedName>
        <fullName evidence="2">Aminotransferase class I/II-fold pyridoxal phosphate-dependent enzyme</fullName>
    </submittedName>
</protein>
<dbReference type="GO" id="GO:0008483">
    <property type="term" value="F:transaminase activity"/>
    <property type="evidence" value="ECO:0007669"/>
    <property type="project" value="UniProtKB-KW"/>
</dbReference>
<name>A0A345XVJ2_9ACTN</name>
<keyword evidence="3" id="KW-1185">Reference proteome</keyword>
<keyword evidence="2" id="KW-0808">Transferase</keyword>
<evidence type="ECO:0000313" key="2">
    <source>
        <dbReference type="EMBL" id="AXK35658.1"/>
    </source>
</evidence>
<organism evidence="2 3">
    <name type="scientific">Streptomyces armeniacus</name>
    <dbReference type="NCBI Taxonomy" id="83291"/>
    <lineage>
        <taxon>Bacteria</taxon>
        <taxon>Bacillati</taxon>
        <taxon>Actinomycetota</taxon>
        <taxon>Actinomycetes</taxon>
        <taxon>Kitasatosporales</taxon>
        <taxon>Streptomycetaceae</taxon>
        <taxon>Streptomyces</taxon>
    </lineage>
</organism>
<dbReference type="RefSeq" id="WP_208881966.1">
    <property type="nucleotide sequence ID" value="NZ_CP031320.1"/>
</dbReference>
<keyword evidence="2" id="KW-0032">Aminotransferase</keyword>
<dbReference type="InterPro" id="IPR015421">
    <property type="entry name" value="PyrdxlP-dep_Trfase_major"/>
</dbReference>
<sequence>MSTPGSSARRRTRSSGLAALAPQRRPRWLAVRSLGRQFGCNGWGIGAVTGAPDTLEALFGRLLPQHTYATAVPLQAAMAAWLRDEASAAHLAAQRARYAAARAEAVRRLREELRCPDDAYVAGSCAAYLLLRVPPWYAAAGHPDGDYRRHCLLPAGVLLGEGHMSTPGLAPRDPHGHVRLYLGPGEEAVGGALGRLAARELGWYGPRSGTAPQSRRVSSR</sequence>
<dbReference type="Pfam" id="PF00155">
    <property type="entry name" value="Aminotran_1_2"/>
    <property type="match status" value="1"/>
</dbReference>
<dbReference type="SUPFAM" id="SSF53383">
    <property type="entry name" value="PLP-dependent transferases"/>
    <property type="match status" value="1"/>
</dbReference>
<dbReference type="InterPro" id="IPR015424">
    <property type="entry name" value="PyrdxlP-dep_Trfase"/>
</dbReference>
<dbReference type="InterPro" id="IPR004839">
    <property type="entry name" value="Aminotransferase_I/II_large"/>
</dbReference>
<feature type="domain" description="Aminotransferase class I/classII large" evidence="1">
    <location>
        <begin position="25"/>
        <end position="133"/>
    </location>
</feature>
<gene>
    <name evidence="2" type="ORF">DVA86_26485</name>
</gene>
<dbReference type="Gene3D" id="3.40.640.10">
    <property type="entry name" value="Type I PLP-dependent aspartate aminotransferase-like (Major domain)"/>
    <property type="match status" value="1"/>
</dbReference>
<dbReference type="KEGG" id="sarm:DVA86_26485"/>
<dbReference type="EMBL" id="CP031320">
    <property type="protein sequence ID" value="AXK35658.1"/>
    <property type="molecule type" value="Genomic_DNA"/>
</dbReference>
<dbReference type="AlphaFoldDB" id="A0A345XVJ2"/>
<dbReference type="GO" id="GO:0030170">
    <property type="term" value="F:pyridoxal phosphate binding"/>
    <property type="evidence" value="ECO:0007669"/>
    <property type="project" value="InterPro"/>
</dbReference>
<dbReference type="Proteomes" id="UP000254425">
    <property type="component" value="Chromosome"/>
</dbReference>
<evidence type="ECO:0000313" key="3">
    <source>
        <dbReference type="Proteomes" id="UP000254425"/>
    </source>
</evidence>
<accession>A0A345XVJ2</accession>
<reference evidence="2 3" key="1">
    <citation type="submission" date="2018-07" db="EMBL/GenBank/DDBJ databases">
        <title>Draft genome of the type strain Streptomyces armeniacus ATCC 15676.</title>
        <authorList>
            <person name="Labana P."/>
            <person name="Gosse J.T."/>
            <person name="Boddy C.N."/>
        </authorList>
    </citation>
    <scope>NUCLEOTIDE SEQUENCE [LARGE SCALE GENOMIC DNA]</scope>
    <source>
        <strain evidence="2 3">ATCC 15676</strain>
    </source>
</reference>
<proteinExistence type="predicted"/>